<evidence type="ECO:0000256" key="1">
    <source>
        <dbReference type="SAM" id="MobiDB-lite"/>
    </source>
</evidence>
<accession>A0A8J8NVM3</accession>
<protein>
    <submittedName>
        <fullName evidence="2">Uncharacterized protein</fullName>
    </submittedName>
</protein>
<feature type="compositionally biased region" description="Polar residues" evidence="1">
    <location>
        <begin position="186"/>
        <end position="198"/>
    </location>
</feature>
<dbReference type="OrthoDB" id="323913at2759"/>
<proteinExistence type="predicted"/>
<reference evidence="2" key="1">
    <citation type="submission" date="2019-06" db="EMBL/GenBank/DDBJ databases">
        <authorList>
            <person name="Zheng W."/>
        </authorList>
    </citation>
    <scope>NUCLEOTIDE SEQUENCE</scope>
    <source>
        <strain evidence="2">QDHG01</strain>
    </source>
</reference>
<evidence type="ECO:0000313" key="3">
    <source>
        <dbReference type="Proteomes" id="UP000785679"/>
    </source>
</evidence>
<organism evidence="2 3">
    <name type="scientific">Halteria grandinella</name>
    <dbReference type="NCBI Taxonomy" id="5974"/>
    <lineage>
        <taxon>Eukaryota</taxon>
        <taxon>Sar</taxon>
        <taxon>Alveolata</taxon>
        <taxon>Ciliophora</taxon>
        <taxon>Intramacronucleata</taxon>
        <taxon>Spirotrichea</taxon>
        <taxon>Stichotrichia</taxon>
        <taxon>Sporadotrichida</taxon>
        <taxon>Halteriidae</taxon>
        <taxon>Halteria</taxon>
    </lineage>
</organism>
<sequence length="610" mass="69619">MEQVLEPNLKIKDIAHGVNTTWFSLQSDQIDQSLINELINLINYETQFILLFYLFLMEKSSKTHNLARPKRQQASVHAKKGSNSFVPTTQQLSSLNSVAQPSKASFSKFSSKIQHSPTANHEDFLRKSMLPSFTIGGAPQARNHPTVQCLRVEQSMMVGASIEDQANYGKSLSPSKPEIMITMSTYRKQSQPPQSTKHVNPYMEEKNPMKGSNMMRSTDFGSKGMYKPTSTIGGKTSLVNWLEQNEARADQSRISQDTINFRETANLKLSGSTFDSKHITNFMQDCPFALRASPPHTGFLKKHSSKEKTLPMMRLSGCFSSIDRENKGQMRVFFDQYNGPSSMMRFDDTTVERLSNNSRALGMPPTSKSVMGNYQGIGETYKSFLQSSETVEASRIVDAKQRREELFKIRDQLKLHREAKERHFKLNKLDRIIKSEWKYGVLGQNNTHEGSHTSLGHRQPEVELAAYNDDHQGEQTALKSANFKESTMYRIKKMLKFGGVTNQVHFARPEEPSKNDPRSQLQGRVQSKVIDIDPDWTTKKISPVRFHDTHSRVFERQELSKEKQEHARVRLENIKQSELRGRHYNFLNNDSFKTLNIYGSASNEDGQVNL</sequence>
<comment type="caution">
    <text evidence="2">The sequence shown here is derived from an EMBL/GenBank/DDBJ whole genome shotgun (WGS) entry which is preliminary data.</text>
</comment>
<evidence type="ECO:0000313" key="2">
    <source>
        <dbReference type="EMBL" id="TNV82467.1"/>
    </source>
</evidence>
<name>A0A8J8NVM3_HALGN</name>
<keyword evidence="3" id="KW-1185">Reference proteome</keyword>
<dbReference type="AlphaFoldDB" id="A0A8J8NVM3"/>
<dbReference type="Proteomes" id="UP000785679">
    <property type="component" value="Unassembled WGS sequence"/>
</dbReference>
<feature type="region of interest" description="Disordered" evidence="1">
    <location>
        <begin position="186"/>
        <end position="213"/>
    </location>
</feature>
<dbReference type="EMBL" id="RRYP01004920">
    <property type="protein sequence ID" value="TNV82467.1"/>
    <property type="molecule type" value="Genomic_DNA"/>
</dbReference>
<gene>
    <name evidence="2" type="ORF">FGO68_gene39</name>
</gene>